<evidence type="ECO:0000313" key="2">
    <source>
        <dbReference type="Proteomes" id="UP001168694"/>
    </source>
</evidence>
<dbReference type="RefSeq" id="WP_290400365.1">
    <property type="nucleotide sequence ID" value="NZ_JAUHLN010000002.1"/>
</dbReference>
<dbReference type="Proteomes" id="UP001168694">
    <property type="component" value="Unassembled WGS sequence"/>
</dbReference>
<keyword evidence="2" id="KW-1185">Reference proteome</keyword>
<organism evidence="1 2">
    <name type="scientific">Fictibacillus terranigra</name>
    <dbReference type="NCBI Taxonomy" id="3058424"/>
    <lineage>
        <taxon>Bacteria</taxon>
        <taxon>Bacillati</taxon>
        <taxon>Bacillota</taxon>
        <taxon>Bacilli</taxon>
        <taxon>Bacillales</taxon>
        <taxon>Fictibacillaceae</taxon>
        <taxon>Fictibacillus</taxon>
    </lineage>
</organism>
<proteinExistence type="predicted"/>
<dbReference type="EMBL" id="JAUHLN010000002">
    <property type="protein sequence ID" value="MDN4074299.1"/>
    <property type="molecule type" value="Genomic_DNA"/>
</dbReference>
<accession>A0ABT8E8T8</accession>
<protein>
    <submittedName>
        <fullName evidence="1">Uncharacterized protein</fullName>
    </submittedName>
</protein>
<name>A0ABT8E8T8_9BACL</name>
<evidence type="ECO:0000313" key="1">
    <source>
        <dbReference type="EMBL" id="MDN4074299.1"/>
    </source>
</evidence>
<sequence>MGTNWLQTALNWTEQRVGQASDGFREILGKLKNQPAMLVTDLATFIMLHPETHKKRSELLGITYCTYSLNLGDVDLLLETKEGLDQKVLECRVSEKNRVISHFRSYDAKAKDSLTVPLDIKQYHN</sequence>
<comment type="caution">
    <text evidence="1">The sequence shown here is derived from an EMBL/GenBank/DDBJ whole genome shotgun (WGS) entry which is preliminary data.</text>
</comment>
<reference evidence="1" key="1">
    <citation type="submission" date="2023-06" db="EMBL/GenBank/DDBJ databases">
        <title>Draft Genome Sequences of Representative Paenibacillus Polymyxa, Bacillus cereus, Fictibacillus sp., and Brevibacillus agri Strains Isolated from Amazonian Dark Earth.</title>
        <authorList>
            <person name="Pellegrinetti T.A."/>
            <person name="Cunha I.C.M."/>
            <person name="Chaves M.G."/>
            <person name="Freitas A.S."/>
            <person name="Silva A.V.R."/>
            <person name="Tsai S.M."/>
            <person name="Mendes L.W."/>
        </authorList>
    </citation>
    <scope>NUCLEOTIDE SEQUENCE</scope>
    <source>
        <strain evidence="1">CENA-BCM004</strain>
    </source>
</reference>
<gene>
    <name evidence="1" type="ORF">QYF49_15005</name>
</gene>